<evidence type="ECO:0000313" key="5">
    <source>
        <dbReference type="Proteomes" id="UP000322545"/>
    </source>
</evidence>
<accession>A0A1M7DR03</accession>
<evidence type="ECO:0000256" key="3">
    <source>
        <dbReference type="PROSITE-ProRule" id="PRU00339"/>
    </source>
</evidence>
<dbReference type="PANTHER" id="PTHR45586:SF1">
    <property type="entry name" value="LIPOPOLYSACCHARIDE ASSEMBLY PROTEIN B"/>
    <property type="match status" value="1"/>
</dbReference>
<dbReference type="PROSITE" id="PS50005">
    <property type="entry name" value="TPR"/>
    <property type="match status" value="2"/>
</dbReference>
<feature type="repeat" description="TPR" evidence="3">
    <location>
        <begin position="67"/>
        <end position="100"/>
    </location>
</feature>
<dbReference type="PANTHER" id="PTHR45586">
    <property type="entry name" value="TPR REPEAT-CONTAINING PROTEIN PA4667"/>
    <property type="match status" value="1"/>
</dbReference>
<dbReference type="InterPro" id="IPR051012">
    <property type="entry name" value="CellSynth/LPSAsmb/PSIAsmb"/>
</dbReference>
<name>A0A1M7DR03_9RHOB</name>
<keyword evidence="5" id="KW-1185">Reference proteome</keyword>
<dbReference type="Pfam" id="PF13432">
    <property type="entry name" value="TPR_16"/>
    <property type="match status" value="2"/>
</dbReference>
<dbReference type="SMART" id="SM00028">
    <property type="entry name" value="TPR"/>
    <property type="match status" value="3"/>
</dbReference>
<sequence length="182" mass="19919">MMVERIQALLQAGDWVGAAAMLAPLVEGPRSHPSLIYNYGKVLIELGRFPEAILQLKRVTEVAPGHDAAWFELGRAALGVEDFETAFTAFSRALTLVPNDADARRNLGRVALRLGRYDIARRAWRAFPGDPEAALALYRVAAETGDPEAEAMRVALLETHPDRAAVLKTLVRVSKGSFPMNL</sequence>
<dbReference type="AlphaFoldDB" id="A0A1M7DR03"/>
<proteinExistence type="predicted"/>
<dbReference type="RefSeq" id="WP_149778846.1">
    <property type="nucleotide sequence ID" value="NZ_FRCB01000003.1"/>
</dbReference>
<dbReference type="Proteomes" id="UP000322545">
    <property type="component" value="Unassembled WGS sequence"/>
</dbReference>
<keyword evidence="2 3" id="KW-0802">TPR repeat</keyword>
<keyword evidence="1" id="KW-0677">Repeat</keyword>
<dbReference type="EMBL" id="FRCB01000003">
    <property type="protein sequence ID" value="SHL81803.1"/>
    <property type="molecule type" value="Genomic_DNA"/>
</dbReference>
<dbReference type="SUPFAM" id="SSF48452">
    <property type="entry name" value="TPR-like"/>
    <property type="match status" value="1"/>
</dbReference>
<protein>
    <submittedName>
        <fullName evidence="4">Tetratricopeptide repeat-containing protein</fullName>
    </submittedName>
</protein>
<dbReference type="InterPro" id="IPR019734">
    <property type="entry name" value="TPR_rpt"/>
</dbReference>
<dbReference type="Gene3D" id="1.25.40.10">
    <property type="entry name" value="Tetratricopeptide repeat domain"/>
    <property type="match status" value="1"/>
</dbReference>
<feature type="repeat" description="TPR" evidence="3">
    <location>
        <begin position="33"/>
        <end position="66"/>
    </location>
</feature>
<evidence type="ECO:0000256" key="1">
    <source>
        <dbReference type="ARBA" id="ARBA00022737"/>
    </source>
</evidence>
<evidence type="ECO:0000313" key="4">
    <source>
        <dbReference type="EMBL" id="SHL81803.1"/>
    </source>
</evidence>
<reference evidence="4 5" key="1">
    <citation type="submission" date="2016-11" db="EMBL/GenBank/DDBJ databases">
        <authorList>
            <person name="Varghese N."/>
            <person name="Submissions S."/>
        </authorList>
    </citation>
    <scope>NUCLEOTIDE SEQUENCE [LARGE SCALE GENOMIC DNA]</scope>
    <source>
        <strain evidence="4 5">DSM 28249</strain>
    </source>
</reference>
<gene>
    <name evidence="4" type="ORF">SAMN05443432_10319</name>
</gene>
<evidence type="ECO:0000256" key="2">
    <source>
        <dbReference type="ARBA" id="ARBA00022803"/>
    </source>
</evidence>
<dbReference type="InterPro" id="IPR011990">
    <property type="entry name" value="TPR-like_helical_dom_sf"/>
</dbReference>
<organism evidence="4 5">
    <name type="scientific">Roseovarius litoreus</name>
    <dbReference type="NCBI Taxonomy" id="1155722"/>
    <lineage>
        <taxon>Bacteria</taxon>
        <taxon>Pseudomonadati</taxon>
        <taxon>Pseudomonadota</taxon>
        <taxon>Alphaproteobacteria</taxon>
        <taxon>Rhodobacterales</taxon>
        <taxon>Roseobacteraceae</taxon>
        <taxon>Roseovarius</taxon>
    </lineage>
</organism>